<organism evidence="1">
    <name type="scientific">Cucumis melo</name>
    <name type="common">Muskmelon</name>
    <dbReference type="NCBI Taxonomy" id="3656"/>
    <lineage>
        <taxon>Eukaryota</taxon>
        <taxon>Viridiplantae</taxon>
        <taxon>Streptophyta</taxon>
        <taxon>Embryophyta</taxon>
        <taxon>Tracheophyta</taxon>
        <taxon>Spermatophyta</taxon>
        <taxon>Magnoliopsida</taxon>
        <taxon>eudicotyledons</taxon>
        <taxon>Gunneridae</taxon>
        <taxon>Pentapetalae</taxon>
        <taxon>rosids</taxon>
        <taxon>fabids</taxon>
        <taxon>Cucurbitales</taxon>
        <taxon>Cucurbitaceae</taxon>
        <taxon>Benincaseae</taxon>
        <taxon>Cucumis</taxon>
    </lineage>
</organism>
<dbReference type="EnsemblPlants" id="MELO3C033397.2.1">
    <property type="protein sequence ID" value="MELO3C033397.2.1"/>
    <property type="gene ID" value="MELO3C033397.2"/>
</dbReference>
<evidence type="ECO:0000313" key="1">
    <source>
        <dbReference type="EnsemblPlants" id="MELO3C033397.2.1"/>
    </source>
</evidence>
<sequence length="58" mass="6931">MSYRRSTFMETDDMFLQFEDDLDNNIAEGHHLWATIRSLLLNKRLRLLGDVRSLDSWS</sequence>
<accession>A0A9I9EGF4</accession>
<protein>
    <submittedName>
        <fullName evidence="1">Uncharacterized protein</fullName>
    </submittedName>
</protein>
<reference evidence="1" key="1">
    <citation type="submission" date="2023-03" db="UniProtKB">
        <authorList>
            <consortium name="EnsemblPlants"/>
        </authorList>
    </citation>
    <scope>IDENTIFICATION</scope>
</reference>
<name>A0A9I9EGF4_CUCME</name>
<proteinExistence type="predicted"/>
<dbReference type="Gramene" id="MELO3C033397.2.1">
    <property type="protein sequence ID" value="MELO3C033397.2.1"/>
    <property type="gene ID" value="MELO3C033397.2"/>
</dbReference>
<dbReference type="AlphaFoldDB" id="A0A9I9EGF4"/>